<dbReference type="EMBL" id="MIYW01000003">
    <property type="protein sequence ID" value="OIR22489.1"/>
    <property type="molecule type" value="Genomic_DNA"/>
</dbReference>
<keyword evidence="4" id="KW-0378">Hydrolase</keyword>
<dbReference type="AlphaFoldDB" id="A0A1J5TNI3"/>
<proteinExistence type="predicted"/>
<comment type="cofactor">
    <cofactor evidence="1">
        <name>Zn(2+)</name>
        <dbReference type="ChEBI" id="CHEBI:29105"/>
    </cofactor>
</comment>
<feature type="domain" description="Peptidase M3A/M3B catalytic" evidence="7">
    <location>
        <begin position="166"/>
        <end position="552"/>
    </location>
</feature>
<dbReference type="GO" id="GO:0006518">
    <property type="term" value="P:peptide metabolic process"/>
    <property type="evidence" value="ECO:0007669"/>
    <property type="project" value="TreeGrafter"/>
</dbReference>
<dbReference type="Pfam" id="PF01432">
    <property type="entry name" value="Peptidase_M3"/>
    <property type="match status" value="1"/>
</dbReference>
<evidence type="ECO:0000256" key="1">
    <source>
        <dbReference type="ARBA" id="ARBA00001947"/>
    </source>
</evidence>
<evidence type="ECO:0000256" key="3">
    <source>
        <dbReference type="ARBA" id="ARBA00022723"/>
    </source>
</evidence>
<evidence type="ECO:0000259" key="7">
    <source>
        <dbReference type="Pfam" id="PF01432"/>
    </source>
</evidence>
<dbReference type="PANTHER" id="PTHR11804">
    <property type="entry name" value="PROTEASE M3 THIMET OLIGOPEPTIDASE-RELATED"/>
    <property type="match status" value="1"/>
</dbReference>
<dbReference type="Gene3D" id="1.10.1370.30">
    <property type="match status" value="1"/>
</dbReference>
<keyword evidence="3" id="KW-0479">Metal-binding</keyword>
<accession>A0A1J5TNI3</accession>
<name>A0A1J5TNI3_9ARCH</name>
<evidence type="ECO:0000256" key="2">
    <source>
        <dbReference type="ARBA" id="ARBA00022670"/>
    </source>
</evidence>
<evidence type="ECO:0000256" key="5">
    <source>
        <dbReference type="ARBA" id="ARBA00022833"/>
    </source>
</evidence>
<sequence>MNHVLPKDSTQMRDWSWDQYVPFFDHLETFDLNPTNISSWMKYWSDLSELVGEVGTSVYVSTTVDTMDEEAKERYHKFLEDISENVSSRNQKLKIKFLDSGLSPDDFKIPLRGIKSEVSLFSKDNLPLLTSDAKISKEYDAIIGSQTVKWENEEITITQLSPTMLETDRDKREKAWKLASTRRLQDRNSINKIWERVLKIRMSIAENSGYEDYRAWRWEYLKRFDYTPEDCLTFHESIEKVIVPLANKLLEKRKVALGLDKLKPWDLSVDIFGRDALVPFENAGELEDKCHNIFNSVDPELGNHFAIMREKELLDLGNRKGKAPGGYCTEYPFQRLPFIFMNAVGTHSDVQTMIHEGGHAFHVFESADLPYSSQRDVGMEFAEVASMAMELLASPFLAEKDGGFYSDDDSARARIEHLEKVIMFWPYMAVVDAFQHWAYTNPDKALKSDNCDAEWTALWERFQMSEHIDYSGCEDIIATGWHNKLHIYHVPFYYVEYGMAQLGAIQIWGNSLNDDKKAIRDYRAALSLGGNATLPQLYEAAGAKFNFDDKTLEYAANLIEEQIKDLS</sequence>
<dbReference type="InterPro" id="IPR001567">
    <property type="entry name" value="Pept_M3A_M3B_dom"/>
</dbReference>
<dbReference type="Proteomes" id="UP000183686">
    <property type="component" value="Unassembled WGS sequence"/>
</dbReference>
<gene>
    <name evidence="8" type="ORF">BEU02_01180</name>
</gene>
<dbReference type="NCBIfam" id="TIGR02289">
    <property type="entry name" value="M3_not_pepF"/>
    <property type="match status" value="1"/>
</dbReference>
<dbReference type="CDD" id="cd09606">
    <property type="entry name" value="M3B_PepF"/>
    <property type="match status" value="1"/>
</dbReference>
<keyword evidence="5" id="KW-0862">Zinc</keyword>
<keyword evidence="6" id="KW-0482">Metalloprotease</keyword>
<dbReference type="GO" id="GO:0004222">
    <property type="term" value="F:metalloendopeptidase activity"/>
    <property type="evidence" value="ECO:0007669"/>
    <property type="project" value="InterPro"/>
</dbReference>
<evidence type="ECO:0000256" key="6">
    <source>
        <dbReference type="ARBA" id="ARBA00023049"/>
    </source>
</evidence>
<dbReference type="InterPro" id="IPR045090">
    <property type="entry name" value="Pept_M3A_M3B"/>
</dbReference>
<evidence type="ECO:0000256" key="4">
    <source>
        <dbReference type="ARBA" id="ARBA00022801"/>
    </source>
</evidence>
<dbReference type="InterPro" id="IPR011976">
    <property type="entry name" value="Pept_M3B_oligopep-rel"/>
</dbReference>
<keyword evidence="2" id="KW-0645">Protease</keyword>
<evidence type="ECO:0000313" key="9">
    <source>
        <dbReference type="Proteomes" id="UP000183686"/>
    </source>
</evidence>
<protein>
    <submittedName>
        <fullName evidence="8">M3 family oligoendopeptidase</fullName>
    </submittedName>
</protein>
<evidence type="ECO:0000313" key="8">
    <source>
        <dbReference type="EMBL" id="OIR22489.1"/>
    </source>
</evidence>
<dbReference type="GO" id="GO:0046872">
    <property type="term" value="F:metal ion binding"/>
    <property type="evidence" value="ECO:0007669"/>
    <property type="project" value="UniProtKB-KW"/>
</dbReference>
<dbReference type="SUPFAM" id="SSF55486">
    <property type="entry name" value="Metalloproteases ('zincins'), catalytic domain"/>
    <property type="match status" value="1"/>
</dbReference>
<dbReference type="GO" id="GO:0006508">
    <property type="term" value="P:proteolysis"/>
    <property type="evidence" value="ECO:0007669"/>
    <property type="project" value="UniProtKB-KW"/>
</dbReference>
<dbReference type="PANTHER" id="PTHR11804:SF48">
    <property type="entry name" value="PUTATIVE-RELATED"/>
    <property type="match status" value="1"/>
</dbReference>
<organism evidence="8 9">
    <name type="scientific">Marine Group III euryarchaeote CG-Epi5</name>
    <dbReference type="NCBI Taxonomy" id="1888999"/>
    <lineage>
        <taxon>Archaea</taxon>
        <taxon>Methanobacteriati</taxon>
        <taxon>Thermoplasmatota</taxon>
        <taxon>Thermoplasmata</taxon>
        <taxon>Candidatus Thermoprofundales</taxon>
    </lineage>
</organism>
<comment type="caution">
    <text evidence="8">The sequence shown here is derived from an EMBL/GenBank/DDBJ whole genome shotgun (WGS) entry which is preliminary data.</text>
</comment>
<reference evidence="8 9" key="1">
    <citation type="submission" date="2016-08" db="EMBL/GenBank/DDBJ databases">
        <title>New Insights into Marine Group III Euryarchaeota, from dark to light.</title>
        <authorList>
            <person name="Haro-Moreno J.M."/>
            <person name="Rodriguez-Valera F."/>
            <person name="Lopez-Garcia P."/>
            <person name="Moreira D."/>
            <person name="Martin-Cuadrado A.B."/>
        </authorList>
    </citation>
    <scope>NUCLEOTIDE SEQUENCE [LARGE SCALE GENOMIC DNA]</scope>
    <source>
        <strain evidence="8">CG-Epi5</strain>
    </source>
</reference>